<evidence type="ECO:0000313" key="3">
    <source>
        <dbReference type="Proteomes" id="UP000275846"/>
    </source>
</evidence>
<protein>
    <submittedName>
        <fullName evidence="4">EKC/KEOPS complex subunit GON7</fullName>
    </submittedName>
</protein>
<dbReference type="WBParaSite" id="SSLN_0000833101-mRNA-1">
    <property type="protein sequence ID" value="SSLN_0000833101-mRNA-1"/>
    <property type="gene ID" value="SSLN_0000833101"/>
</dbReference>
<accession>A0A183SUX3</accession>
<gene>
    <name evidence="2" type="ORF">SSLN_LOCUS8023</name>
</gene>
<evidence type="ECO:0000313" key="2">
    <source>
        <dbReference type="EMBL" id="VDL94408.1"/>
    </source>
</evidence>
<reference evidence="2 3" key="2">
    <citation type="submission" date="2018-11" db="EMBL/GenBank/DDBJ databases">
        <authorList>
            <consortium name="Pathogen Informatics"/>
        </authorList>
    </citation>
    <scope>NUCLEOTIDE SEQUENCE [LARGE SCALE GENOMIC DNA]</scope>
    <source>
        <strain evidence="2 3">NST_G2</strain>
    </source>
</reference>
<proteinExistence type="predicted"/>
<keyword evidence="3" id="KW-1185">Reference proteome</keyword>
<feature type="region of interest" description="Disordered" evidence="1">
    <location>
        <begin position="79"/>
        <end position="111"/>
    </location>
</feature>
<reference evidence="4" key="1">
    <citation type="submission" date="2016-06" db="UniProtKB">
        <authorList>
            <consortium name="WormBaseParasite"/>
        </authorList>
    </citation>
    <scope>IDENTIFICATION</scope>
</reference>
<organism evidence="4">
    <name type="scientific">Schistocephalus solidus</name>
    <name type="common">Tapeworm</name>
    <dbReference type="NCBI Taxonomy" id="70667"/>
    <lineage>
        <taxon>Eukaryota</taxon>
        <taxon>Metazoa</taxon>
        <taxon>Spiralia</taxon>
        <taxon>Lophotrochozoa</taxon>
        <taxon>Platyhelminthes</taxon>
        <taxon>Cestoda</taxon>
        <taxon>Eucestoda</taxon>
        <taxon>Diphyllobothriidea</taxon>
        <taxon>Diphyllobothriidae</taxon>
        <taxon>Schistocephalus</taxon>
    </lineage>
</organism>
<evidence type="ECO:0000313" key="4">
    <source>
        <dbReference type="WBParaSite" id="SSLN_0000833101-mRNA-1"/>
    </source>
</evidence>
<sequence>MSKEEVVITRAYVIYAFFVPRVSPTLSHVSVRGAHVVPNPDPNLNILCCISQLSSNFDKLGASLKRQLDDMSERISRLEALSHTSPTPANCDLSKATSGEEDRGKTASGDP</sequence>
<name>A0A183SUX3_SCHSO</name>
<dbReference type="Proteomes" id="UP000275846">
    <property type="component" value="Unassembled WGS sequence"/>
</dbReference>
<dbReference type="EMBL" id="UYSU01034438">
    <property type="protein sequence ID" value="VDL94408.1"/>
    <property type="molecule type" value="Genomic_DNA"/>
</dbReference>
<dbReference type="AlphaFoldDB" id="A0A183SUX3"/>
<evidence type="ECO:0000256" key="1">
    <source>
        <dbReference type="SAM" id="MobiDB-lite"/>
    </source>
</evidence>